<keyword evidence="3" id="KW-1185">Reference proteome</keyword>
<organism evidence="2 3">
    <name type="scientific">Purpureocillium takamizusanense</name>
    <dbReference type="NCBI Taxonomy" id="2060973"/>
    <lineage>
        <taxon>Eukaryota</taxon>
        <taxon>Fungi</taxon>
        <taxon>Dikarya</taxon>
        <taxon>Ascomycota</taxon>
        <taxon>Pezizomycotina</taxon>
        <taxon>Sordariomycetes</taxon>
        <taxon>Hypocreomycetidae</taxon>
        <taxon>Hypocreales</taxon>
        <taxon>Ophiocordycipitaceae</taxon>
        <taxon>Purpureocillium</taxon>
    </lineage>
</organism>
<dbReference type="AlphaFoldDB" id="A0A9Q8Q5V3"/>
<name>A0A9Q8Q5V3_9HYPO</name>
<evidence type="ECO:0000313" key="2">
    <source>
        <dbReference type="EMBL" id="UNI14334.1"/>
    </source>
</evidence>
<proteinExistence type="predicted"/>
<feature type="compositionally biased region" description="Polar residues" evidence="1">
    <location>
        <begin position="299"/>
        <end position="316"/>
    </location>
</feature>
<feature type="region of interest" description="Disordered" evidence="1">
    <location>
        <begin position="154"/>
        <end position="393"/>
    </location>
</feature>
<dbReference type="PANTHER" id="PTHR42084">
    <property type="entry name" value="YALI0E26631P"/>
    <property type="match status" value="1"/>
</dbReference>
<evidence type="ECO:0000313" key="3">
    <source>
        <dbReference type="Proteomes" id="UP000829364"/>
    </source>
</evidence>
<feature type="compositionally biased region" description="Polar residues" evidence="1">
    <location>
        <begin position="268"/>
        <end position="290"/>
    </location>
</feature>
<accession>A0A9Q8Q5V3</accession>
<dbReference type="RefSeq" id="XP_047837815.1">
    <property type="nucleotide sequence ID" value="XM_047981854.1"/>
</dbReference>
<dbReference type="KEGG" id="ptkz:JDV02_000971"/>
<feature type="compositionally biased region" description="Pro residues" evidence="1">
    <location>
        <begin position="217"/>
        <end position="228"/>
    </location>
</feature>
<reference evidence="2" key="1">
    <citation type="submission" date="2021-11" db="EMBL/GenBank/DDBJ databases">
        <title>Purpureocillium_takamizusanense_genome.</title>
        <authorList>
            <person name="Nguyen N.-H."/>
        </authorList>
    </citation>
    <scope>NUCLEOTIDE SEQUENCE</scope>
    <source>
        <strain evidence="2">PT3</strain>
    </source>
</reference>
<evidence type="ECO:0008006" key="4">
    <source>
        <dbReference type="Google" id="ProtNLM"/>
    </source>
</evidence>
<protein>
    <recommendedName>
        <fullName evidence="4">Serine/threonine-protein kinase ppk6</fullName>
    </recommendedName>
</protein>
<feature type="region of interest" description="Disordered" evidence="1">
    <location>
        <begin position="1"/>
        <end position="135"/>
    </location>
</feature>
<evidence type="ECO:0000256" key="1">
    <source>
        <dbReference type="SAM" id="MobiDB-lite"/>
    </source>
</evidence>
<dbReference type="PANTHER" id="PTHR42084:SF1">
    <property type="entry name" value="SERINE_THREONINE-PROTEIN KINASE PPK6"/>
    <property type="match status" value="1"/>
</dbReference>
<feature type="compositionally biased region" description="Polar residues" evidence="1">
    <location>
        <begin position="244"/>
        <end position="259"/>
    </location>
</feature>
<dbReference type="Proteomes" id="UP000829364">
    <property type="component" value="Chromosome 1"/>
</dbReference>
<feature type="compositionally biased region" description="Low complexity" evidence="1">
    <location>
        <begin position="11"/>
        <end position="40"/>
    </location>
</feature>
<feature type="compositionally biased region" description="Basic and acidic residues" evidence="1">
    <location>
        <begin position="325"/>
        <end position="337"/>
    </location>
</feature>
<feature type="compositionally biased region" description="Polar residues" evidence="1">
    <location>
        <begin position="157"/>
        <end position="182"/>
    </location>
</feature>
<feature type="compositionally biased region" description="Acidic residues" evidence="1">
    <location>
        <begin position="94"/>
        <end position="106"/>
    </location>
</feature>
<dbReference type="GeneID" id="72062935"/>
<gene>
    <name evidence="2" type="ORF">JDV02_000971</name>
</gene>
<feature type="compositionally biased region" description="Acidic residues" evidence="1">
    <location>
        <begin position="200"/>
        <end position="211"/>
    </location>
</feature>
<dbReference type="OrthoDB" id="5420391at2759"/>
<sequence>MSADLFAEFNSLAQSPPRSSQQRGQPSSQPQPSTFPAQPQDPFAFASAATTSEPPLWASHPSTQRWPSSESPAFGPGVWGSGSQPAHGELGQGQDDEDDGWGDFEVADSGAAQVSPNYPGPQKPSSRAQEATPIRRIVRVPTIDLMTNKLVDVGTHVHSSQGPLGPQTQPRAASRAVSTPSDANVLFDVDDFELQGGAGDGEDGDGDDFGDFETSTQPPPQPSRPPMPASADSASMDLLGLGNVPQSTTAGLSRQQTSGKAPGPLSFGASTLEASTSSRTTAPKSPSFQERNPFPDLTIKTSSASKALSNDQSDSAITPWPTAERGFKKVSEAKPKEEDDEWAAWDDMPAASPDLGNSIDDSNPADSWQWGADEASGPSSMTWNDSAPPPTNVPPPSVILSAFPDLFRSGNSLFKPIGQSTKIKQDILANPRAVQFLQGYVALGATAAKVMAGRKHRWHRDKILAKSMSISAAGSKGMKLAGIDKSQSAREDREAADVVAAWREHVGRLRSAVAMVNASGKANLKVPELSDTMQVQTAKVVPTAPKPCIVCGLKREERVTRVDFEVEDSFGEWWVEHWGHRACKNFWVEHEQRLRPR</sequence>
<feature type="compositionally biased region" description="Polar residues" evidence="1">
    <location>
        <begin position="60"/>
        <end position="71"/>
    </location>
</feature>
<dbReference type="EMBL" id="CP086354">
    <property type="protein sequence ID" value="UNI14334.1"/>
    <property type="molecule type" value="Genomic_DNA"/>
</dbReference>